<dbReference type="PATRIC" id="fig|1555112.3.peg.959"/>
<dbReference type="InterPro" id="IPR017853">
    <property type="entry name" value="GH"/>
</dbReference>
<evidence type="ECO:0000313" key="2">
    <source>
        <dbReference type="EMBL" id="BAS26778.1"/>
    </source>
</evidence>
<gene>
    <name evidence="2" type="ORF">LIP_0921</name>
</gene>
<dbReference type="Pfam" id="PF19773">
    <property type="entry name" value="DUF6259"/>
    <property type="match status" value="1"/>
</dbReference>
<protein>
    <recommendedName>
        <fullName evidence="1">DUF6259 domain-containing protein</fullName>
    </recommendedName>
</protein>
<dbReference type="STRING" id="1555112.LIP_0921"/>
<evidence type="ECO:0000259" key="1">
    <source>
        <dbReference type="Pfam" id="PF19773"/>
    </source>
</evidence>
<dbReference type="Gene3D" id="3.20.20.70">
    <property type="entry name" value="Aldolase class I"/>
    <property type="match status" value="1"/>
</dbReference>
<reference evidence="3" key="1">
    <citation type="submission" date="2015-07" db="EMBL/GenBank/DDBJ databases">
        <title>Complete genome sequence and phylogenetic analysis of Limnochorda pilosa.</title>
        <authorList>
            <person name="Watanabe M."/>
            <person name="Kojima H."/>
            <person name="Fukui M."/>
        </authorList>
    </citation>
    <scope>NUCLEOTIDE SEQUENCE [LARGE SCALE GENOMIC DNA]</scope>
    <source>
        <strain evidence="3">HC45</strain>
    </source>
</reference>
<keyword evidence="3" id="KW-1185">Reference proteome</keyword>
<dbReference type="EMBL" id="AP014924">
    <property type="protein sequence ID" value="BAS26778.1"/>
    <property type="molecule type" value="Genomic_DNA"/>
</dbReference>
<reference evidence="3" key="2">
    <citation type="journal article" date="2016" name="Int. J. Syst. Evol. Microbiol.">
        <title>Complete genome sequence and cell structure of Limnochorda pilosa, a Gram-negative spore-former within the phylum Firmicutes.</title>
        <authorList>
            <person name="Watanabe M."/>
            <person name="Kojima H."/>
            <person name="Fukui M."/>
        </authorList>
    </citation>
    <scope>NUCLEOTIDE SEQUENCE [LARGE SCALE GENOMIC DNA]</scope>
    <source>
        <strain evidence="3">HC45</strain>
    </source>
</reference>
<dbReference type="Proteomes" id="UP000065807">
    <property type="component" value="Chromosome"/>
</dbReference>
<name>A0A0K2SI48_LIMPI</name>
<dbReference type="InterPro" id="IPR046226">
    <property type="entry name" value="DUF6259"/>
</dbReference>
<dbReference type="KEGG" id="lpil:LIP_0921"/>
<proteinExistence type="predicted"/>
<dbReference type="AlphaFoldDB" id="A0A0K2SI48"/>
<accession>A0A0K2SI48</accession>
<feature type="domain" description="DUF6259" evidence="1">
    <location>
        <begin position="272"/>
        <end position="522"/>
    </location>
</feature>
<organism evidence="2 3">
    <name type="scientific">Limnochorda pilosa</name>
    <dbReference type="NCBI Taxonomy" id="1555112"/>
    <lineage>
        <taxon>Bacteria</taxon>
        <taxon>Bacillati</taxon>
        <taxon>Bacillota</taxon>
        <taxon>Limnochordia</taxon>
        <taxon>Limnochordales</taxon>
        <taxon>Limnochordaceae</taxon>
        <taxon>Limnochorda</taxon>
    </lineage>
</organism>
<dbReference type="InterPro" id="IPR013785">
    <property type="entry name" value="Aldolase_TIM"/>
</dbReference>
<sequence length="743" mass="83521">MAWDVGEQNLTSFWDEELGRELVAGRSTAQPLLELRFLREPASGQAAIHRALPLELRPVDAGQARDLLRDMDPAGSVAPREEELNQALLRVACGAFQASSGETLPLRALAWLTPSAPLPGRRIAEPGELLAWRLAVVNLAEVMVVEVLFPRLPGLALEGDDVLVYPHHAGERIAQPAATLATERYLGLHRAGTVREGGEYVREIPYCGLASMMWMDYHDGKGGVYLASYDPEFLLTGLRVETGGPESPYLRLAFRKYLPIRPGEAWLSPPYALGVHPGDWHWAARRYREWFDTRVPQLEQPADLAEEGVVTPHYDFRREGRVYHRFEEMPSLFDRARRELGSRHLFVSGWNHLGFDNHYPDYNPDLELGTPLDLARGVSAVREAGGFVTFYINSRLIDLESEYYQSLGRRWALRGPDGNTVQESYGPRTFSVLCPADPAWRKHLADFGEWMVTGYGARGIYYDQLGSATPLPCYSRDHGHSPADHHGLFNQGYVRLLDEVLGRLRRHDPVAFLMIENCGDVYSSRVWGNVTWNGEQYDESFDVYRYTFPEHALVCMVQPRPVQDPRLQERLFRSDVGRAFLLGAVFWYEPGLLEQRWIGEGSPESAMEWIQEALAVRKAVASTLAASRLADRQPFDLPRGVQGRLWTPRTEEPGRSREELLLLFNPERVGGKVSLPFPAGREVRILTASAGARASGERAAMDGWRVGERRLRPEAGTMPLPPRRFAACLIAPSRPVEEEVAGG</sequence>
<dbReference type="SUPFAM" id="SSF51445">
    <property type="entry name" value="(Trans)glycosidases"/>
    <property type="match status" value="1"/>
</dbReference>
<evidence type="ECO:0000313" key="3">
    <source>
        <dbReference type="Proteomes" id="UP000065807"/>
    </source>
</evidence>